<dbReference type="InterPro" id="IPR023346">
    <property type="entry name" value="Lysozyme-like_dom_sf"/>
</dbReference>
<keyword evidence="4" id="KW-0326">Glycosidase</keyword>
<keyword evidence="3" id="KW-1035">Host cytoplasm</keyword>
<dbReference type="SUPFAM" id="SSF53955">
    <property type="entry name" value="Lysozyme-like"/>
    <property type="match status" value="1"/>
</dbReference>
<protein>
    <recommendedName>
        <fullName evidence="4">Lysozyme</fullName>
        <ecNumber evidence="4">3.2.1.17</ecNumber>
    </recommendedName>
</protein>
<dbReference type="GO" id="GO:0042742">
    <property type="term" value="P:defense response to bacterium"/>
    <property type="evidence" value="ECO:0007669"/>
    <property type="project" value="UniProtKB-KW"/>
</dbReference>
<accession>A0A9E8IE76</accession>
<keyword evidence="4" id="KW-0378">Hydrolase</keyword>
<evidence type="ECO:0000256" key="4">
    <source>
        <dbReference type="RuleBase" id="RU003788"/>
    </source>
</evidence>
<dbReference type="InterPro" id="IPR002196">
    <property type="entry name" value="Glyco_hydro_24"/>
</dbReference>
<dbReference type="Gene3D" id="1.10.530.40">
    <property type="match status" value="1"/>
</dbReference>
<evidence type="ECO:0000256" key="3">
    <source>
        <dbReference type="ARBA" id="ARBA00023200"/>
    </source>
</evidence>
<dbReference type="GO" id="GO:0009253">
    <property type="term" value="P:peptidoglycan catabolic process"/>
    <property type="evidence" value="ECO:0007669"/>
    <property type="project" value="InterPro"/>
</dbReference>
<proteinExistence type="inferred from homology"/>
<reference evidence="5" key="1">
    <citation type="submission" date="2022-10" db="EMBL/GenBank/DDBJ databases">
        <authorList>
            <person name="Abhisingha M."/>
            <person name="Dumnil J."/>
            <person name="Pitaksutheepong C."/>
        </authorList>
    </citation>
    <scope>NUCLEOTIDE SEQUENCE</scope>
</reference>
<dbReference type="PANTHER" id="PTHR38107">
    <property type="match status" value="1"/>
</dbReference>
<dbReference type="PANTHER" id="PTHR38107:SF3">
    <property type="entry name" value="LYSOZYME RRRD-RELATED"/>
    <property type="match status" value="1"/>
</dbReference>
<dbReference type="EC" id="3.2.1.17" evidence="4"/>
<keyword evidence="2 4" id="KW-0081">Bacteriolytic enzyme</keyword>
<dbReference type="GO" id="GO:0016998">
    <property type="term" value="P:cell wall macromolecule catabolic process"/>
    <property type="evidence" value="ECO:0007669"/>
    <property type="project" value="InterPro"/>
</dbReference>
<sequence>MRNISNNGIKFTAAFEVFRGTAYRATKNEKYLTIGYGHYGADVKEGQKITEGQGLLLLNRDMAKAVAAVDAVAHPSLNQSQFDAVCDLVYNAGAGVIAASTGTGQALRKGDASTLRNKLTQFHYQKGKSLLGLRRRAAGRVALFDGMLWQQAEAVGRAAK</sequence>
<comment type="catalytic activity">
    <reaction evidence="4">
        <text>Hydrolysis of (1-&gt;4)-beta-linkages between N-acetylmuramic acid and N-acetyl-D-glucosamine residues in a peptidoglycan and between N-acetyl-D-glucosamine residues in chitodextrins.</text>
        <dbReference type="EC" id="3.2.1.17"/>
    </reaction>
</comment>
<dbReference type="EMBL" id="OP626798">
    <property type="protein sequence ID" value="UZG89684.1"/>
    <property type="molecule type" value="Genomic_DNA"/>
</dbReference>
<dbReference type="CDD" id="cd00737">
    <property type="entry name" value="lyz_endolysin_autolysin"/>
    <property type="match status" value="1"/>
</dbReference>
<keyword evidence="1 4" id="KW-0929">Antimicrobial</keyword>
<dbReference type="GO" id="GO:0003796">
    <property type="term" value="F:lysozyme activity"/>
    <property type="evidence" value="ECO:0007669"/>
    <property type="project" value="UniProtKB-EC"/>
</dbReference>
<dbReference type="InterPro" id="IPR023347">
    <property type="entry name" value="Lysozyme_dom_sf"/>
</dbReference>
<dbReference type="Pfam" id="PF00959">
    <property type="entry name" value="Phage_lysozyme"/>
    <property type="match status" value="1"/>
</dbReference>
<dbReference type="GO" id="GO:0031640">
    <property type="term" value="P:killing of cells of another organism"/>
    <property type="evidence" value="ECO:0007669"/>
    <property type="project" value="UniProtKB-KW"/>
</dbReference>
<dbReference type="InterPro" id="IPR051018">
    <property type="entry name" value="Bacteriophage_GH24"/>
</dbReference>
<organism evidence="5">
    <name type="scientific">Salmonella phage TYM102</name>
    <dbReference type="NCBI Taxonomy" id="2993718"/>
    <lineage>
        <taxon>Viruses</taxon>
        <taxon>Duplodnaviria</taxon>
        <taxon>Heunggongvirae</taxon>
        <taxon>Uroviricota</taxon>
        <taxon>Caudoviricetes</taxon>
    </lineage>
</organism>
<evidence type="ECO:0000256" key="1">
    <source>
        <dbReference type="ARBA" id="ARBA00022529"/>
    </source>
</evidence>
<name>A0A9E8IE76_9CAUD</name>
<dbReference type="InterPro" id="IPR033907">
    <property type="entry name" value="Endolysin_autolysin"/>
</dbReference>
<comment type="similarity">
    <text evidence="4">Belongs to the glycosyl hydrolase 24 family.</text>
</comment>
<evidence type="ECO:0000313" key="5">
    <source>
        <dbReference type="EMBL" id="UZG89684.1"/>
    </source>
</evidence>
<evidence type="ECO:0000256" key="2">
    <source>
        <dbReference type="ARBA" id="ARBA00022638"/>
    </source>
</evidence>